<dbReference type="RefSeq" id="WP_339091162.1">
    <property type="nucleotide sequence ID" value="NZ_LR743507.1"/>
</dbReference>
<keyword evidence="1" id="KW-1133">Transmembrane helix</keyword>
<evidence type="ECO:0000256" key="1">
    <source>
        <dbReference type="SAM" id="Phobius"/>
    </source>
</evidence>
<keyword evidence="1" id="KW-0472">Membrane</keyword>
<organism evidence="2">
    <name type="scientific">Variovorax paradoxus</name>
    <dbReference type="NCBI Taxonomy" id="34073"/>
    <lineage>
        <taxon>Bacteria</taxon>
        <taxon>Pseudomonadati</taxon>
        <taxon>Pseudomonadota</taxon>
        <taxon>Betaproteobacteria</taxon>
        <taxon>Burkholderiales</taxon>
        <taxon>Comamonadaceae</taxon>
        <taxon>Variovorax</taxon>
    </lineage>
</organism>
<name>A0A679J4M1_VARPD</name>
<dbReference type="EMBL" id="LR743507">
    <property type="protein sequence ID" value="CAA2106109.1"/>
    <property type="molecule type" value="Genomic_DNA"/>
</dbReference>
<sequence length="59" mass="6269">MSRAHPHYFPDEVPDPVAEPYGSIDALLRMAVLWIAVGAGCGVLAAVIALFFPTASLPF</sequence>
<protein>
    <submittedName>
        <fullName evidence="2">Uncharacterized protein</fullName>
    </submittedName>
</protein>
<dbReference type="AlphaFoldDB" id="A0A679J4M1"/>
<proteinExistence type="predicted"/>
<gene>
    <name evidence="2" type="ORF">VVAX_03585</name>
</gene>
<evidence type="ECO:0000313" key="2">
    <source>
        <dbReference type="EMBL" id="CAA2106109.1"/>
    </source>
</evidence>
<feature type="transmembrane region" description="Helical" evidence="1">
    <location>
        <begin position="31"/>
        <end position="52"/>
    </location>
</feature>
<keyword evidence="1" id="KW-0812">Transmembrane</keyword>
<accession>A0A679J4M1</accession>
<reference evidence="2" key="1">
    <citation type="submission" date="2019-12" db="EMBL/GenBank/DDBJ databases">
        <authorList>
            <person name="Cremers G."/>
        </authorList>
    </citation>
    <scope>NUCLEOTIDE SEQUENCE</scope>
    <source>
        <strain evidence="2">Vvax</strain>
    </source>
</reference>